<feature type="domain" description="FlgD Tudor-like" evidence="6">
    <location>
        <begin position="86"/>
        <end position="139"/>
    </location>
</feature>
<name>A0A1G5B247_9FIRM</name>
<organism evidence="7 8">
    <name type="scientific">Butyrivibrio hungatei</name>
    <dbReference type="NCBI Taxonomy" id="185008"/>
    <lineage>
        <taxon>Bacteria</taxon>
        <taxon>Bacillati</taxon>
        <taxon>Bacillota</taxon>
        <taxon>Clostridia</taxon>
        <taxon>Lachnospirales</taxon>
        <taxon>Lachnospiraceae</taxon>
        <taxon>Butyrivibrio</taxon>
    </lineage>
</organism>
<evidence type="ECO:0000313" key="7">
    <source>
        <dbReference type="EMBL" id="SCX84238.1"/>
    </source>
</evidence>
<comment type="similarity">
    <text evidence="1 3">Belongs to the FlgD family.</text>
</comment>
<keyword evidence="4" id="KW-0175">Coiled coil</keyword>
<keyword evidence="2 3" id="KW-1005">Bacterial flagellum biogenesis</keyword>
<dbReference type="Pfam" id="PF13861">
    <property type="entry name" value="FLgD_tudor"/>
    <property type="match status" value="1"/>
</dbReference>
<keyword evidence="7" id="KW-0969">Cilium</keyword>
<keyword evidence="7" id="KW-0966">Cell projection</keyword>
<dbReference type="EMBL" id="FMUR01000004">
    <property type="protein sequence ID" value="SCX84238.1"/>
    <property type="molecule type" value="Genomic_DNA"/>
</dbReference>
<dbReference type="Proteomes" id="UP000183047">
    <property type="component" value="Unassembled WGS sequence"/>
</dbReference>
<keyword evidence="7" id="KW-0282">Flagellum</keyword>
<comment type="function">
    <text evidence="3">Required for flagellar hook formation. May act as a scaffolding protein.</text>
</comment>
<gene>
    <name evidence="7" type="ORF">SAMN02910451_00492</name>
</gene>
<dbReference type="InterPro" id="IPR025963">
    <property type="entry name" value="FLgD_Tudor"/>
</dbReference>
<evidence type="ECO:0000256" key="5">
    <source>
        <dbReference type="SAM" id="MobiDB-lite"/>
    </source>
</evidence>
<reference evidence="8" key="1">
    <citation type="submission" date="2016-10" db="EMBL/GenBank/DDBJ databases">
        <authorList>
            <person name="Varghese N."/>
            <person name="Submissions S."/>
        </authorList>
    </citation>
    <scope>NUCLEOTIDE SEQUENCE [LARGE SCALE GENOMIC DNA]</scope>
    <source>
        <strain evidence="8">XBD2006</strain>
    </source>
</reference>
<evidence type="ECO:0000256" key="1">
    <source>
        <dbReference type="ARBA" id="ARBA00010577"/>
    </source>
</evidence>
<dbReference type="OrthoDB" id="280334at2"/>
<feature type="compositionally biased region" description="Basic and acidic residues" evidence="5">
    <location>
        <begin position="23"/>
        <end position="32"/>
    </location>
</feature>
<keyword evidence="8" id="KW-1185">Reference proteome</keyword>
<sequence>MAEVNSVSAVVKDGKIQNAANNKENKEKTNQAKGYDKDSFLKILVAQMKYQDPMEPTSNTEYISQYATFTQVEQMNNMANAMSLSRASEMVGKTVTITQTNPETHETTDIQGVVDFVTYSGNKAYLNINGNNYNVDDVTQVLGAEYAAAYNEANEFIEKMDKLPNLLEIVNLGEYGDRIWALDDDYKGFDKKTTDLISKDYETALKQYVGKIEELESSMKGFLDEIGSLPADLDEITLETHGKKIDDLYERYMNIDLKTRNYIDPEGKYSAGLLGYVNKIDDLRGNEHRTFGKNTENAQEV</sequence>
<protein>
    <recommendedName>
        <fullName evidence="3">Basal-body rod modification protein FlgD</fullName>
    </recommendedName>
</protein>
<feature type="coiled-coil region" evidence="4">
    <location>
        <begin position="198"/>
        <end position="225"/>
    </location>
</feature>
<evidence type="ECO:0000259" key="6">
    <source>
        <dbReference type="Pfam" id="PF13861"/>
    </source>
</evidence>
<dbReference type="AlphaFoldDB" id="A0A1G5B247"/>
<dbReference type="InterPro" id="IPR005648">
    <property type="entry name" value="FlgD"/>
</dbReference>
<proteinExistence type="inferred from homology"/>
<evidence type="ECO:0000256" key="4">
    <source>
        <dbReference type="SAM" id="Coils"/>
    </source>
</evidence>
<accession>A0A1G5B247</accession>
<evidence type="ECO:0000313" key="8">
    <source>
        <dbReference type="Proteomes" id="UP000183047"/>
    </source>
</evidence>
<evidence type="ECO:0000256" key="2">
    <source>
        <dbReference type="ARBA" id="ARBA00022795"/>
    </source>
</evidence>
<dbReference type="RefSeq" id="WP_074461283.1">
    <property type="nucleotide sequence ID" value="NZ_FMUR01000004.1"/>
</dbReference>
<dbReference type="GO" id="GO:0044781">
    <property type="term" value="P:bacterial-type flagellum organization"/>
    <property type="evidence" value="ECO:0007669"/>
    <property type="project" value="UniProtKB-UniRule"/>
</dbReference>
<feature type="region of interest" description="Disordered" evidence="5">
    <location>
        <begin position="1"/>
        <end position="32"/>
    </location>
</feature>
<dbReference type="Pfam" id="PF03963">
    <property type="entry name" value="FlgD"/>
    <property type="match status" value="1"/>
</dbReference>
<evidence type="ECO:0000256" key="3">
    <source>
        <dbReference type="RuleBase" id="RU362076"/>
    </source>
</evidence>